<dbReference type="AlphaFoldDB" id="A0A6J7H698"/>
<gene>
    <name evidence="1" type="ORF">UFOPK3674_00279</name>
</gene>
<accession>A0A6J7H698</accession>
<name>A0A6J7H698_9ZZZZ</name>
<evidence type="ECO:0000313" key="1">
    <source>
        <dbReference type="EMBL" id="CAB4916547.1"/>
    </source>
</evidence>
<proteinExistence type="predicted"/>
<protein>
    <submittedName>
        <fullName evidence="1">Unannotated protein</fullName>
    </submittedName>
</protein>
<reference evidence="1" key="1">
    <citation type="submission" date="2020-05" db="EMBL/GenBank/DDBJ databases">
        <authorList>
            <person name="Chiriac C."/>
            <person name="Salcher M."/>
            <person name="Ghai R."/>
            <person name="Kavagutti S V."/>
        </authorList>
    </citation>
    <scope>NUCLEOTIDE SEQUENCE</scope>
</reference>
<dbReference type="EMBL" id="CAFBMX010000001">
    <property type="protein sequence ID" value="CAB4916547.1"/>
    <property type="molecule type" value="Genomic_DNA"/>
</dbReference>
<sequence>MRIIDHSDRKHCKAGRRKLTCRLPDLLPGEFKTITIRVRVLDGSGSSSRVRVSADGRNLAKRKVWRSTATTRPIVPRFTG</sequence>
<organism evidence="1">
    <name type="scientific">freshwater metagenome</name>
    <dbReference type="NCBI Taxonomy" id="449393"/>
    <lineage>
        <taxon>unclassified sequences</taxon>
        <taxon>metagenomes</taxon>
        <taxon>ecological metagenomes</taxon>
    </lineage>
</organism>